<organism evidence="2 3">
    <name type="scientific">Terrilactibacillus laevilacticus</name>
    <dbReference type="NCBI Taxonomy" id="1380157"/>
    <lineage>
        <taxon>Bacteria</taxon>
        <taxon>Bacillati</taxon>
        <taxon>Bacillota</taxon>
        <taxon>Bacilli</taxon>
        <taxon>Bacillales</taxon>
        <taxon>Bacillaceae</taxon>
        <taxon>Terrilactibacillus</taxon>
    </lineage>
</organism>
<evidence type="ECO:0000259" key="1">
    <source>
        <dbReference type="Pfam" id="PF00561"/>
    </source>
</evidence>
<dbReference type="PANTHER" id="PTHR43798">
    <property type="entry name" value="MONOACYLGLYCEROL LIPASE"/>
    <property type="match status" value="1"/>
</dbReference>
<evidence type="ECO:0000313" key="3">
    <source>
        <dbReference type="Proteomes" id="UP001597458"/>
    </source>
</evidence>
<dbReference type="InterPro" id="IPR050266">
    <property type="entry name" value="AB_hydrolase_sf"/>
</dbReference>
<feature type="domain" description="AB hydrolase-1" evidence="1">
    <location>
        <begin position="20"/>
        <end position="252"/>
    </location>
</feature>
<reference evidence="3" key="1">
    <citation type="journal article" date="2019" name="Int. J. Syst. Evol. Microbiol.">
        <title>The Global Catalogue of Microorganisms (GCM) 10K type strain sequencing project: providing services to taxonomists for standard genome sequencing and annotation.</title>
        <authorList>
            <consortium name="The Broad Institute Genomics Platform"/>
            <consortium name="The Broad Institute Genome Sequencing Center for Infectious Disease"/>
            <person name="Wu L."/>
            <person name="Ma J."/>
        </authorList>
    </citation>
    <scope>NUCLEOTIDE SEQUENCE [LARGE SCALE GENOMIC DNA]</scope>
    <source>
        <strain evidence="3">TISTR 2241</strain>
    </source>
</reference>
<protein>
    <submittedName>
        <fullName evidence="2">Alpha/beta fold hydrolase</fullName>
    </submittedName>
</protein>
<dbReference type="Proteomes" id="UP001597458">
    <property type="component" value="Unassembled WGS sequence"/>
</dbReference>
<gene>
    <name evidence="2" type="ORF">ACFSTF_07930</name>
</gene>
<dbReference type="InterPro" id="IPR000073">
    <property type="entry name" value="AB_hydrolase_1"/>
</dbReference>
<keyword evidence="2" id="KW-0378">Hydrolase</keyword>
<dbReference type="PANTHER" id="PTHR43798:SF6">
    <property type="entry name" value="HYDROLASE, PUTATIVE (AFU_ORTHOLOGUE AFUA_4G13070)-RELATED"/>
    <property type="match status" value="1"/>
</dbReference>
<evidence type="ECO:0000313" key="2">
    <source>
        <dbReference type="EMBL" id="MFD2617239.1"/>
    </source>
</evidence>
<dbReference type="Pfam" id="PF00561">
    <property type="entry name" value="Abhydrolase_1"/>
    <property type="match status" value="1"/>
</dbReference>
<dbReference type="RefSeq" id="WP_246092806.1">
    <property type="nucleotide sequence ID" value="NZ_JBHUMR010000009.1"/>
</dbReference>
<dbReference type="SUPFAM" id="SSF53474">
    <property type="entry name" value="alpha/beta-Hydrolases"/>
    <property type="match status" value="1"/>
</dbReference>
<accession>A0ABW5PQT3</accession>
<dbReference type="EMBL" id="JBHUMR010000009">
    <property type="protein sequence ID" value="MFD2617239.1"/>
    <property type="molecule type" value="Genomic_DNA"/>
</dbReference>
<dbReference type="Gene3D" id="3.40.50.1820">
    <property type="entry name" value="alpha/beta hydrolase"/>
    <property type="match status" value="1"/>
</dbReference>
<sequence length="275" mass="31404">MECQTTKAKVYYETIGEGLPILMIHGFNPDHHLMKGCMEPIFKKKSGYRRIYIDLPGMGKTRDCENVNSSNDVLDVLLEFIHTVIPEGPFLIAGESYGGYLTRGIISKMKDRILGAVFICPMIIPSMDERDLPSHTIIYEDRAFLQSLKQRQQDIFRTSSVVLDEYNWNRLKAEILDGCSLADKAVLKRLKSQYAFSFQVDEAVGSFDKPTLFLLGRQDATVGYKDALGIEERYTRATTVVLDRAGHNLQIEQSILFESLVEEWIKRVEEDINHI</sequence>
<proteinExistence type="predicted"/>
<name>A0ABW5PQT3_9BACI</name>
<keyword evidence="3" id="KW-1185">Reference proteome</keyword>
<dbReference type="GO" id="GO:0016787">
    <property type="term" value="F:hydrolase activity"/>
    <property type="evidence" value="ECO:0007669"/>
    <property type="project" value="UniProtKB-KW"/>
</dbReference>
<comment type="caution">
    <text evidence="2">The sequence shown here is derived from an EMBL/GenBank/DDBJ whole genome shotgun (WGS) entry which is preliminary data.</text>
</comment>
<dbReference type="InterPro" id="IPR029058">
    <property type="entry name" value="AB_hydrolase_fold"/>
</dbReference>
<dbReference type="PRINTS" id="PR00111">
    <property type="entry name" value="ABHYDROLASE"/>
</dbReference>